<feature type="region of interest" description="Disordered" evidence="1">
    <location>
        <begin position="47"/>
        <end position="83"/>
    </location>
</feature>
<evidence type="ECO:0000313" key="3">
    <source>
        <dbReference type="Proteomes" id="UP001341245"/>
    </source>
</evidence>
<proteinExistence type="predicted"/>
<sequence length="83" mass="8570">MESDRNATPAIPTRRADSTTPAVSTALAAFDVPVAYRLVSHAEQAHTTQVLHPDTHAAGSVETSGPAVPTPPAARGSNTRSEP</sequence>
<name>A0ABR0T801_AURPU</name>
<organism evidence="2 3">
    <name type="scientific">Aureobasidium pullulans</name>
    <name type="common">Black yeast</name>
    <name type="synonym">Pullularia pullulans</name>
    <dbReference type="NCBI Taxonomy" id="5580"/>
    <lineage>
        <taxon>Eukaryota</taxon>
        <taxon>Fungi</taxon>
        <taxon>Dikarya</taxon>
        <taxon>Ascomycota</taxon>
        <taxon>Pezizomycotina</taxon>
        <taxon>Dothideomycetes</taxon>
        <taxon>Dothideomycetidae</taxon>
        <taxon>Dothideales</taxon>
        <taxon>Saccotheciaceae</taxon>
        <taxon>Aureobasidium</taxon>
    </lineage>
</organism>
<evidence type="ECO:0000256" key="1">
    <source>
        <dbReference type="SAM" id="MobiDB-lite"/>
    </source>
</evidence>
<protein>
    <submittedName>
        <fullName evidence="2">Uncharacterized protein</fullName>
    </submittedName>
</protein>
<comment type="caution">
    <text evidence="2">The sequence shown here is derived from an EMBL/GenBank/DDBJ whole genome shotgun (WGS) entry which is preliminary data.</text>
</comment>
<dbReference type="Proteomes" id="UP001341245">
    <property type="component" value="Unassembled WGS sequence"/>
</dbReference>
<evidence type="ECO:0000313" key="2">
    <source>
        <dbReference type="EMBL" id="KAK6000570.1"/>
    </source>
</evidence>
<dbReference type="EMBL" id="JASGXD010000016">
    <property type="protein sequence ID" value="KAK6000570.1"/>
    <property type="molecule type" value="Genomic_DNA"/>
</dbReference>
<reference evidence="2 3" key="1">
    <citation type="submission" date="2023-11" db="EMBL/GenBank/DDBJ databases">
        <title>Draft genome sequence and annotation of the polyextremotolerant black yeast-like fungus Aureobasidium pullulans NRRL 62042.</title>
        <authorList>
            <person name="Dielentheis-Frenken M.R.E."/>
            <person name="Wibberg D."/>
            <person name="Blank L.M."/>
            <person name="Tiso T."/>
        </authorList>
    </citation>
    <scope>NUCLEOTIDE SEQUENCE [LARGE SCALE GENOMIC DNA]</scope>
    <source>
        <strain evidence="2 3">NRRL 62042</strain>
    </source>
</reference>
<feature type="region of interest" description="Disordered" evidence="1">
    <location>
        <begin position="1"/>
        <end position="20"/>
    </location>
</feature>
<keyword evidence="3" id="KW-1185">Reference proteome</keyword>
<accession>A0ABR0T801</accession>
<gene>
    <name evidence="2" type="ORF">QM012_003295</name>
</gene>